<evidence type="ECO:0000256" key="2">
    <source>
        <dbReference type="PROSITE-ProRule" id="PRU00497"/>
    </source>
</evidence>
<dbReference type="InterPro" id="IPR000618">
    <property type="entry name" value="Insect_cuticle"/>
</dbReference>
<dbReference type="PANTHER" id="PTHR12236">
    <property type="entry name" value="STRUCTURAL CONTITUENT OF CUTICLE"/>
    <property type="match status" value="1"/>
</dbReference>
<evidence type="ECO:0000313" key="4">
    <source>
        <dbReference type="EMBL" id="KAK9739593.1"/>
    </source>
</evidence>
<feature type="compositionally biased region" description="Basic and acidic residues" evidence="3">
    <location>
        <begin position="71"/>
        <end position="80"/>
    </location>
</feature>
<dbReference type="GO" id="GO:0031012">
    <property type="term" value="C:extracellular matrix"/>
    <property type="evidence" value="ECO:0007669"/>
    <property type="project" value="TreeGrafter"/>
</dbReference>
<evidence type="ECO:0000256" key="3">
    <source>
        <dbReference type="SAM" id="MobiDB-lite"/>
    </source>
</evidence>
<dbReference type="InterPro" id="IPR051217">
    <property type="entry name" value="Insect_Cuticle_Struc_Prot"/>
</dbReference>
<dbReference type="PANTHER" id="PTHR12236:SF95">
    <property type="entry name" value="CUTICULAR PROTEIN 76BD, ISOFORM C-RELATED"/>
    <property type="match status" value="1"/>
</dbReference>
<dbReference type="GO" id="GO:0042302">
    <property type="term" value="F:structural constituent of cuticle"/>
    <property type="evidence" value="ECO:0007669"/>
    <property type="project" value="UniProtKB-UniRule"/>
</dbReference>
<proteinExistence type="predicted"/>
<dbReference type="PROSITE" id="PS51155">
    <property type="entry name" value="CHIT_BIND_RR_2"/>
    <property type="match status" value="1"/>
</dbReference>
<dbReference type="PROSITE" id="PS00233">
    <property type="entry name" value="CHIT_BIND_RR_1"/>
    <property type="match status" value="1"/>
</dbReference>
<feature type="region of interest" description="Disordered" evidence="3">
    <location>
        <begin position="1"/>
        <end position="48"/>
    </location>
</feature>
<evidence type="ECO:0000313" key="5">
    <source>
        <dbReference type="Proteomes" id="UP001458880"/>
    </source>
</evidence>
<feature type="compositionally biased region" description="Gly residues" evidence="3">
    <location>
        <begin position="89"/>
        <end position="111"/>
    </location>
</feature>
<protein>
    <submittedName>
        <fullName evidence="4">Insect cuticle protein</fullName>
    </submittedName>
</protein>
<keyword evidence="5" id="KW-1185">Reference proteome</keyword>
<dbReference type="Pfam" id="PF00379">
    <property type="entry name" value="Chitin_bind_4"/>
    <property type="match status" value="1"/>
</dbReference>
<organism evidence="4 5">
    <name type="scientific">Popillia japonica</name>
    <name type="common">Japanese beetle</name>
    <dbReference type="NCBI Taxonomy" id="7064"/>
    <lineage>
        <taxon>Eukaryota</taxon>
        <taxon>Metazoa</taxon>
        <taxon>Ecdysozoa</taxon>
        <taxon>Arthropoda</taxon>
        <taxon>Hexapoda</taxon>
        <taxon>Insecta</taxon>
        <taxon>Pterygota</taxon>
        <taxon>Neoptera</taxon>
        <taxon>Endopterygota</taxon>
        <taxon>Coleoptera</taxon>
        <taxon>Polyphaga</taxon>
        <taxon>Scarabaeiformia</taxon>
        <taxon>Scarabaeidae</taxon>
        <taxon>Rutelinae</taxon>
        <taxon>Popillia</taxon>
    </lineage>
</organism>
<dbReference type="InterPro" id="IPR031311">
    <property type="entry name" value="CHIT_BIND_RR_consensus"/>
</dbReference>
<dbReference type="AlphaFoldDB" id="A0AAW1LZ37"/>
<accession>A0AAW1LZ37</accession>
<evidence type="ECO:0000256" key="1">
    <source>
        <dbReference type="ARBA" id="ARBA00022460"/>
    </source>
</evidence>
<comment type="caution">
    <text evidence="4">The sequence shown here is derived from an EMBL/GenBank/DDBJ whole genome shotgun (WGS) entry which is preliminary data.</text>
</comment>
<feature type="compositionally biased region" description="Polar residues" evidence="3">
    <location>
        <begin position="7"/>
        <end position="27"/>
    </location>
</feature>
<dbReference type="Proteomes" id="UP001458880">
    <property type="component" value="Unassembled WGS sequence"/>
</dbReference>
<reference evidence="4 5" key="1">
    <citation type="journal article" date="2024" name="BMC Genomics">
        <title>De novo assembly and annotation of Popillia japonica's genome with initial clues to its potential as an invasive pest.</title>
        <authorList>
            <person name="Cucini C."/>
            <person name="Boschi S."/>
            <person name="Funari R."/>
            <person name="Cardaioli E."/>
            <person name="Iannotti N."/>
            <person name="Marturano G."/>
            <person name="Paoli F."/>
            <person name="Bruttini M."/>
            <person name="Carapelli A."/>
            <person name="Frati F."/>
            <person name="Nardi F."/>
        </authorList>
    </citation>
    <scope>NUCLEOTIDE SEQUENCE [LARGE SCALE GENOMIC DNA]</scope>
    <source>
        <strain evidence="4">DMR45628</strain>
    </source>
</reference>
<feature type="compositionally biased region" description="Basic and acidic residues" evidence="3">
    <location>
        <begin position="30"/>
        <end position="48"/>
    </location>
</feature>
<keyword evidence="1 2" id="KW-0193">Cuticle</keyword>
<sequence>MFLINLPNYNSSKFEHTPNTTSNTAYKTTKPVDNHAQHEERDGDKVKGYYTLKEADGTIRTVHYEADKHNGFNAHVERSGHANHPANYGHGGDGGGHGGGGGGGGGGHGGH</sequence>
<dbReference type="EMBL" id="JASPKY010000073">
    <property type="protein sequence ID" value="KAK9739593.1"/>
    <property type="molecule type" value="Genomic_DNA"/>
</dbReference>
<dbReference type="GO" id="GO:0005615">
    <property type="term" value="C:extracellular space"/>
    <property type="evidence" value="ECO:0007669"/>
    <property type="project" value="TreeGrafter"/>
</dbReference>
<name>A0AAW1LZ37_POPJA</name>
<feature type="region of interest" description="Disordered" evidence="3">
    <location>
        <begin position="71"/>
        <end position="111"/>
    </location>
</feature>
<gene>
    <name evidence="4" type="ORF">QE152_g8886</name>
</gene>